<reference evidence="2 3" key="1">
    <citation type="submission" date="2018-03" db="EMBL/GenBank/DDBJ databases">
        <authorList>
            <person name="Keele B.F."/>
        </authorList>
    </citation>
    <scope>NUCLEOTIDE SEQUENCE [LARGE SCALE GENOMIC DNA]</scope>
    <source>
        <strain evidence="2 3">CeCT 8812</strain>
    </source>
</reference>
<keyword evidence="3" id="KW-1185">Reference proteome</keyword>
<dbReference type="Proteomes" id="UP000244932">
    <property type="component" value="Unassembled WGS sequence"/>
</dbReference>
<gene>
    <name evidence="2" type="ORF">POI8812_01219</name>
</gene>
<protein>
    <submittedName>
        <fullName evidence="2">Uncharacterized protein</fullName>
    </submittedName>
</protein>
<sequence>MFRRLGLIAVFLAPLRAQAEPCPDFYRFVDFGLPDAEGALHRGGPVVRAEGFAGETLLEAAATECVTVSPLSRDGHGNPMPVVSRIGFRVARLDSVFDSLSVFVAQDSLRFAQEAAMPHRAAVAGHDAAIFRGADILCVDQTNGLSCQIASPFDAAGPVVAYCEASACHLPAMALNDRILVEARWPATDEGVEALAEMIRAQDQAIDAFLTPISSGL</sequence>
<accession>A0A2R8A9M8</accession>
<evidence type="ECO:0000256" key="1">
    <source>
        <dbReference type="SAM" id="SignalP"/>
    </source>
</evidence>
<dbReference type="AlphaFoldDB" id="A0A2R8A9M8"/>
<dbReference type="OrthoDB" id="7877361at2"/>
<proteinExistence type="predicted"/>
<dbReference type="EMBL" id="OMKW01000002">
    <property type="protein sequence ID" value="SPF28916.1"/>
    <property type="molecule type" value="Genomic_DNA"/>
</dbReference>
<evidence type="ECO:0000313" key="3">
    <source>
        <dbReference type="Proteomes" id="UP000244932"/>
    </source>
</evidence>
<keyword evidence="1" id="KW-0732">Signal</keyword>
<dbReference type="RefSeq" id="WP_108781662.1">
    <property type="nucleotide sequence ID" value="NZ_OMKW01000002.1"/>
</dbReference>
<feature type="signal peptide" evidence="1">
    <location>
        <begin position="1"/>
        <end position="19"/>
    </location>
</feature>
<feature type="chain" id="PRO_5015336390" evidence="1">
    <location>
        <begin position="20"/>
        <end position="217"/>
    </location>
</feature>
<evidence type="ECO:0000313" key="2">
    <source>
        <dbReference type="EMBL" id="SPF28916.1"/>
    </source>
</evidence>
<name>A0A2R8A9M8_9RHOB</name>
<organism evidence="2 3">
    <name type="scientific">Pontivivens insulae</name>
    <dbReference type="NCBI Taxonomy" id="1639689"/>
    <lineage>
        <taxon>Bacteria</taxon>
        <taxon>Pseudomonadati</taxon>
        <taxon>Pseudomonadota</taxon>
        <taxon>Alphaproteobacteria</taxon>
        <taxon>Rhodobacterales</taxon>
        <taxon>Paracoccaceae</taxon>
        <taxon>Pontivivens</taxon>
    </lineage>
</organism>